<evidence type="ECO:0000259" key="2">
    <source>
        <dbReference type="Pfam" id="PF13449"/>
    </source>
</evidence>
<protein>
    <submittedName>
        <fullName evidence="3">Esterase-like activity of phytase family protein</fullName>
    </submittedName>
</protein>
<feature type="signal peptide" evidence="1">
    <location>
        <begin position="1"/>
        <end position="29"/>
    </location>
</feature>
<name>A0ABV8EQM5_9ACTN</name>
<dbReference type="PANTHER" id="PTHR37957">
    <property type="entry name" value="BLR7070 PROTEIN"/>
    <property type="match status" value="1"/>
</dbReference>
<gene>
    <name evidence="3" type="ORF">ACFOYY_00665</name>
</gene>
<evidence type="ECO:0000313" key="3">
    <source>
        <dbReference type="EMBL" id="MFC3978617.1"/>
    </source>
</evidence>
<evidence type="ECO:0000256" key="1">
    <source>
        <dbReference type="SAM" id="SignalP"/>
    </source>
</evidence>
<dbReference type="PANTHER" id="PTHR37957:SF1">
    <property type="entry name" value="PHYTASE-LIKE DOMAIN-CONTAINING PROTEIN"/>
    <property type="match status" value="1"/>
</dbReference>
<comment type="caution">
    <text evidence="3">The sequence shown here is derived from an EMBL/GenBank/DDBJ whole genome shotgun (WGS) entry which is preliminary data.</text>
</comment>
<keyword evidence="1" id="KW-0732">Signal</keyword>
<dbReference type="EMBL" id="JBHSBC010000001">
    <property type="protein sequence ID" value="MFC3978617.1"/>
    <property type="molecule type" value="Genomic_DNA"/>
</dbReference>
<feature type="domain" description="Phytase-like" evidence="2">
    <location>
        <begin position="65"/>
        <end position="401"/>
    </location>
</feature>
<organism evidence="3 4">
    <name type="scientific">Streptosporangium jomthongense</name>
    <dbReference type="NCBI Taxonomy" id="1193683"/>
    <lineage>
        <taxon>Bacteria</taxon>
        <taxon>Bacillati</taxon>
        <taxon>Actinomycetota</taxon>
        <taxon>Actinomycetes</taxon>
        <taxon>Streptosporangiales</taxon>
        <taxon>Streptosporangiaceae</taxon>
        <taxon>Streptosporangium</taxon>
    </lineage>
</organism>
<feature type="chain" id="PRO_5045455985" evidence="1">
    <location>
        <begin position="30"/>
        <end position="431"/>
    </location>
</feature>
<reference evidence="4" key="1">
    <citation type="journal article" date="2019" name="Int. J. Syst. Evol. Microbiol.">
        <title>The Global Catalogue of Microorganisms (GCM) 10K type strain sequencing project: providing services to taxonomists for standard genome sequencing and annotation.</title>
        <authorList>
            <consortium name="The Broad Institute Genomics Platform"/>
            <consortium name="The Broad Institute Genome Sequencing Center for Infectious Disease"/>
            <person name="Wu L."/>
            <person name="Ma J."/>
        </authorList>
    </citation>
    <scope>NUCLEOTIDE SEQUENCE [LARGE SCALE GENOMIC DNA]</scope>
    <source>
        <strain evidence="4">TBRC 7912</strain>
    </source>
</reference>
<accession>A0ABV8EQM5</accession>
<dbReference type="RefSeq" id="WP_386186791.1">
    <property type="nucleotide sequence ID" value="NZ_JBHSBC010000001.1"/>
</dbReference>
<dbReference type="Pfam" id="PF13449">
    <property type="entry name" value="Phytase-like"/>
    <property type="match status" value="1"/>
</dbReference>
<dbReference type="Proteomes" id="UP001595698">
    <property type="component" value="Unassembled WGS sequence"/>
</dbReference>
<dbReference type="InterPro" id="IPR027372">
    <property type="entry name" value="Phytase-like_dom"/>
</dbReference>
<proteinExistence type="predicted"/>
<keyword evidence="4" id="KW-1185">Reference proteome</keyword>
<evidence type="ECO:0000313" key="4">
    <source>
        <dbReference type="Proteomes" id="UP001595698"/>
    </source>
</evidence>
<sequence length="431" mass="45450">MSRPLLAALATAAAFTVALTGAAVAPAAAAPKEKAPRVTSDVTLPAPALAEFESGLVKDDRGVKLGGVGSGLYPAGRPGEYWMVTDRGPNGEPKINGEKRRTFPVPEFAPAIVRVAVRNGKAKIAETITLKTSDGTPITGVSNQEGHDEVPYTWDGTAELLYDPNGLDTEDIVADGRGGFWLVEEYSPSLVHVAADGRILARYVPKGLNLTGTGYPVRETLPAIFANRQQNRGFEALGISPSERALYVAVQSPLGNPDKKTGKASSVTRILRVDLRTGRPTAEWAYSMENVATFDPKAEQGDMKISALNVLSPGRLLLQERTDAVARLYTVDVRRATNLLGGAQDDPATKPSLEASLPKNVTVATKSLAVDLAAIPGLPGKIEGVTVLGPKTIAIANDNDFGLGSFGSDGRLVDSGVTSRILTISLPRPLR</sequence>